<evidence type="ECO:0000313" key="8">
    <source>
        <dbReference type="EMBL" id="OPX43373.1"/>
    </source>
</evidence>
<dbReference type="GO" id="GO:0005737">
    <property type="term" value="C:cytoplasm"/>
    <property type="evidence" value="ECO:0007669"/>
    <property type="project" value="TreeGrafter"/>
</dbReference>
<gene>
    <name evidence="8" type="primary">trpE</name>
    <name evidence="8" type="ORF">CLHUN_27180</name>
</gene>
<dbReference type="SUPFAM" id="SSF56322">
    <property type="entry name" value="ADC synthase"/>
    <property type="match status" value="1"/>
</dbReference>
<dbReference type="InterPro" id="IPR019999">
    <property type="entry name" value="Anth_synth_I-like"/>
</dbReference>
<comment type="similarity">
    <text evidence="1">In the C-terminal section; belongs to the anthranilate synthase component I family.</text>
</comment>
<dbReference type="InterPro" id="IPR006221">
    <property type="entry name" value="TrpG/PapA_dom"/>
</dbReference>
<sequence length="715" mass="80207">MILMIDNYDSFTFNIVQYLKVLKQDIYTVRNDAIDKSLIENLKPQCIIISPGPKAPKDAGQCLDIIHEFKGKIPIFGICLGHQCIGAAFGGEIVHAKSLMHGKTSVINSLEKGIFKEFSKKQFITTRYHSLAIKRETLPDCLEITCETDDGEIMGVKHKEYDIEGVQFHPEAILTEGGYEMLKIFLDRCGCGSGSKPDTNISDNTLFSTAENSLFSSRKLHLIQEIEIFNYDGDFHTGFLNIYNHHPEYGNCAYLDSAGGPATDCNFSAIAVDRQFTLKLKSGLLTVEGKNANYINHVKGILSEHFQRRNGGFDIKGSKFSAIFNLIKSSFIIDCRHDEKLIISVPLIGYFTYEYLHYLESVPERSEDPLGFPEVELGFYSTLIYTEYKSKSFSIISNFTDVPFPKDDIIRCFMNSGTGESPISPNGDSEVLEGRLVQNISREKYLEIVDRCKKYIVEGDIFQVQISMREEIEADCRPMDIYRQIRAMNPSPYMSFIQEDNYTFASNSPELQFSVVDGHAMIRPIAGTSKGKGRDSGERAEIFEEFSKDKKENAEHIMLVDLARNDIGRMAVEGSVHVPELLKIEEYSKFFHMTSTVKGKLQSDLNSMELFEATFPAGTLTGAPKIRAMEIISELETEKRGPYGGAIGIFDFNGNIVSSINIRTVIKKGGKLYIQAAAGTVADSVPENEWNEVINKLGTLRQAITNVCNDELQLV</sequence>
<keyword evidence="9" id="KW-1185">Reference proteome</keyword>
<evidence type="ECO:0000256" key="2">
    <source>
        <dbReference type="ARBA" id="ARBA00013139"/>
    </source>
</evidence>
<dbReference type="PRINTS" id="PR00096">
    <property type="entry name" value="GATASE"/>
</dbReference>
<feature type="domain" description="Anthranilate synthase component I N-terminal" evidence="7">
    <location>
        <begin position="248"/>
        <end position="387"/>
    </location>
</feature>
<evidence type="ECO:0000256" key="3">
    <source>
        <dbReference type="ARBA" id="ARBA00022679"/>
    </source>
</evidence>
<comment type="caution">
    <text evidence="8">The sequence shown here is derived from an EMBL/GenBank/DDBJ whole genome shotgun (WGS) entry which is preliminary data.</text>
</comment>
<dbReference type="FunFam" id="3.40.50.880:FF:000003">
    <property type="entry name" value="Anthranilate synthase component II"/>
    <property type="match status" value="1"/>
</dbReference>
<proteinExistence type="inferred from homology"/>
<dbReference type="GO" id="GO:0000162">
    <property type="term" value="P:L-tryptophan biosynthetic process"/>
    <property type="evidence" value="ECO:0007669"/>
    <property type="project" value="TreeGrafter"/>
</dbReference>
<dbReference type="InterPro" id="IPR005801">
    <property type="entry name" value="ADC_synthase"/>
</dbReference>
<evidence type="ECO:0000259" key="7">
    <source>
        <dbReference type="Pfam" id="PF04715"/>
    </source>
</evidence>
<dbReference type="PANTHER" id="PTHR11236:SF18">
    <property type="entry name" value="AMINODEOXYCHORISMATE SYNTHASE"/>
    <property type="match status" value="1"/>
</dbReference>
<evidence type="ECO:0000256" key="1">
    <source>
        <dbReference type="ARBA" id="ARBA00005970"/>
    </source>
</evidence>
<dbReference type="Gene3D" id="3.40.50.880">
    <property type="match status" value="1"/>
</dbReference>
<dbReference type="STRING" id="48256.CLHUN_27180"/>
<dbReference type="Gene3D" id="3.60.120.10">
    <property type="entry name" value="Anthranilate synthase"/>
    <property type="match status" value="1"/>
</dbReference>
<evidence type="ECO:0000259" key="5">
    <source>
        <dbReference type="Pfam" id="PF00117"/>
    </source>
</evidence>
<dbReference type="NCBIfam" id="TIGR00566">
    <property type="entry name" value="trpG_papA"/>
    <property type="match status" value="1"/>
</dbReference>
<dbReference type="Pfam" id="PF00425">
    <property type="entry name" value="Chorismate_bind"/>
    <property type="match status" value="1"/>
</dbReference>
<dbReference type="EC" id="2.6.1.85" evidence="2"/>
<protein>
    <recommendedName>
        <fullName evidence="2">aminodeoxychorismate synthase</fullName>
        <ecNumber evidence="2">2.6.1.85</ecNumber>
    </recommendedName>
</protein>
<dbReference type="CDD" id="cd01743">
    <property type="entry name" value="GATase1_Anthranilate_Synthase"/>
    <property type="match status" value="1"/>
</dbReference>
<dbReference type="PRINTS" id="PR00097">
    <property type="entry name" value="ANTSNTHASEII"/>
</dbReference>
<dbReference type="GO" id="GO:0046820">
    <property type="term" value="F:4-amino-4-deoxychorismate synthase activity"/>
    <property type="evidence" value="ECO:0007669"/>
    <property type="project" value="UniProtKB-EC"/>
</dbReference>
<organism evidence="8 9">
    <name type="scientific">Ruminiclostridium hungatei</name>
    <name type="common">Clostridium hungatei</name>
    <dbReference type="NCBI Taxonomy" id="48256"/>
    <lineage>
        <taxon>Bacteria</taxon>
        <taxon>Bacillati</taxon>
        <taxon>Bacillota</taxon>
        <taxon>Clostridia</taxon>
        <taxon>Eubacteriales</taxon>
        <taxon>Oscillospiraceae</taxon>
        <taxon>Ruminiclostridium</taxon>
    </lineage>
</organism>
<dbReference type="PROSITE" id="PS51273">
    <property type="entry name" value="GATASE_TYPE_1"/>
    <property type="match status" value="1"/>
</dbReference>
<dbReference type="SUPFAM" id="SSF52317">
    <property type="entry name" value="Class I glutamine amidotransferase-like"/>
    <property type="match status" value="1"/>
</dbReference>
<evidence type="ECO:0000256" key="4">
    <source>
        <dbReference type="ARBA" id="ARBA00022962"/>
    </source>
</evidence>
<dbReference type="InterPro" id="IPR015890">
    <property type="entry name" value="Chorismate_C"/>
</dbReference>
<keyword evidence="8" id="KW-0456">Lyase</keyword>
<dbReference type="Pfam" id="PF00117">
    <property type="entry name" value="GATase"/>
    <property type="match status" value="1"/>
</dbReference>
<name>A0A1V4SHY3_RUMHU</name>
<dbReference type="GO" id="GO:0008153">
    <property type="term" value="P:4-aminobenzoate biosynthetic process"/>
    <property type="evidence" value="ECO:0007669"/>
    <property type="project" value="TreeGrafter"/>
</dbReference>
<feature type="domain" description="Chorismate-utilising enzyme C-terminal" evidence="6">
    <location>
        <begin position="442"/>
        <end position="696"/>
    </location>
</feature>
<dbReference type="InterPro" id="IPR029062">
    <property type="entry name" value="Class_I_gatase-like"/>
</dbReference>
<keyword evidence="3" id="KW-0808">Transferase</keyword>
<dbReference type="PANTHER" id="PTHR11236">
    <property type="entry name" value="AMINOBENZOATE/ANTHRANILATE SYNTHASE"/>
    <property type="match status" value="1"/>
</dbReference>
<dbReference type="InterPro" id="IPR017926">
    <property type="entry name" value="GATASE"/>
</dbReference>
<evidence type="ECO:0000313" key="9">
    <source>
        <dbReference type="Proteomes" id="UP000191554"/>
    </source>
</evidence>
<dbReference type="Pfam" id="PF04715">
    <property type="entry name" value="Anth_synt_I_N"/>
    <property type="match status" value="1"/>
</dbReference>
<dbReference type="OrthoDB" id="9803598at2"/>
<dbReference type="PRINTS" id="PR00099">
    <property type="entry name" value="CPSGATASE"/>
</dbReference>
<dbReference type="AlphaFoldDB" id="A0A1V4SHY3"/>
<reference evidence="8 9" key="1">
    <citation type="submission" date="2017-03" db="EMBL/GenBank/DDBJ databases">
        <title>Genome sequence of Clostridium hungatei DSM 14427.</title>
        <authorList>
            <person name="Poehlein A."/>
            <person name="Daniel R."/>
        </authorList>
    </citation>
    <scope>NUCLEOTIDE SEQUENCE [LARGE SCALE GENOMIC DNA]</scope>
    <source>
        <strain evidence="8 9">DSM 14427</strain>
    </source>
</reference>
<dbReference type="InterPro" id="IPR006805">
    <property type="entry name" value="Anth_synth_I_N"/>
</dbReference>
<keyword evidence="4" id="KW-0315">Glutamine amidotransferase</keyword>
<dbReference type="EMBL" id="MZGX01000018">
    <property type="protein sequence ID" value="OPX43373.1"/>
    <property type="molecule type" value="Genomic_DNA"/>
</dbReference>
<dbReference type="GO" id="GO:0016829">
    <property type="term" value="F:lyase activity"/>
    <property type="evidence" value="ECO:0007669"/>
    <property type="project" value="UniProtKB-KW"/>
</dbReference>
<evidence type="ECO:0000259" key="6">
    <source>
        <dbReference type="Pfam" id="PF00425"/>
    </source>
</evidence>
<accession>A0A1V4SHY3</accession>
<dbReference type="Proteomes" id="UP000191554">
    <property type="component" value="Unassembled WGS sequence"/>
</dbReference>
<feature type="domain" description="Glutamine amidotransferase" evidence="5">
    <location>
        <begin position="3"/>
        <end position="186"/>
    </location>
</feature>